<name>A0A544T928_9BACI</name>
<sequence length="229" mass="24954">MNISYHGHSVVKIQTNTHTILIDPFINGNGQTDLKASEVAADIILLTHGHNDHVGDTVEIAKRSNALVIAPFELAEFIESQDVKVHAMGIGGSREFEFGTVKFTQAFHSSSYTKEDGQSVYTGMPAGILLTVEGETIYHAGDTSLFGDMKLIGDRNNIKVAFLPIGDNFTMGPEDAAYAVELLKPEIVVPIHYNTFPPIKQDPNNFKELVKSADVQVLNAGDSVQLSRD</sequence>
<dbReference type="EMBL" id="VDGH01000005">
    <property type="protein sequence ID" value="TQR13959.1"/>
    <property type="molecule type" value="Genomic_DNA"/>
</dbReference>
<evidence type="ECO:0000259" key="3">
    <source>
        <dbReference type="SMART" id="SM00849"/>
    </source>
</evidence>
<dbReference type="InterPro" id="IPR022877">
    <property type="entry name" value="UPF0173"/>
</dbReference>
<protein>
    <recommendedName>
        <fullName evidence="2">UPF0173 metal-dependent hydrolase FG382_10155</fullName>
    </recommendedName>
</protein>
<keyword evidence="5" id="KW-1185">Reference proteome</keyword>
<evidence type="ECO:0000313" key="4">
    <source>
        <dbReference type="EMBL" id="TQR13959.1"/>
    </source>
</evidence>
<comment type="caution">
    <text evidence="4">The sequence shown here is derived from an EMBL/GenBank/DDBJ whole genome shotgun (WGS) entry which is preliminary data.</text>
</comment>
<accession>A0A544T928</accession>
<dbReference type="SUPFAM" id="SSF56281">
    <property type="entry name" value="Metallo-hydrolase/oxidoreductase"/>
    <property type="match status" value="1"/>
</dbReference>
<reference evidence="4 5" key="1">
    <citation type="submission" date="2019-05" db="EMBL/GenBank/DDBJ databases">
        <title>Psychrobacillus vulpis sp. nov., a new species isolated from feces of a red fox that inhabits in The Tablas de Daimiel Natural Park, Albacete, Spain.</title>
        <authorList>
            <person name="Rodriguez M."/>
            <person name="Reina J.C."/>
            <person name="Bejar V."/>
            <person name="Llamas I."/>
        </authorList>
    </citation>
    <scope>NUCLEOTIDE SEQUENCE [LARGE SCALE GENOMIC DNA]</scope>
    <source>
        <strain evidence="4 5">NEAU-3TGS17</strain>
    </source>
</reference>
<comment type="similarity">
    <text evidence="2">Belongs to the UPF0173 family.</text>
</comment>
<dbReference type="Proteomes" id="UP000317316">
    <property type="component" value="Unassembled WGS sequence"/>
</dbReference>
<dbReference type="RefSeq" id="WP_142538790.1">
    <property type="nucleotide sequence ID" value="NZ_BMIE01000005.1"/>
</dbReference>
<proteinExistence type="inferred from homology"/>
<dbReference type="GO" id="GO:0016787">
    <property type="term" value="F:hydrolase activity"/>
    <property type="evidence" value="ECO:0007669"/>
    <property type="project" value="UniProtKB-UniRule"/>
</dbReference>
<dbReference type="Pfam" id="PF12706">
    <property type="entry name" value="Lactamase_B_2"/>
    <property type="match status" value="1"/>
</dbReference>
<dbReference type="InterPro" id="IPR036866">
    <property type="entry name" value="RibonucZ/Hydroxyglut_hydro"/>
</dbReference>
<evidence type="ECO:0000256" key="2">
    <source>
        <dbReference type="HAMAP-Rule" id="MF_00457"/>
    </source>
</evidence>
<dbReference type="InterPro" id="IPR001279">
    <property type="entry name" value="Metallo-B-lactamas"/>
</dbReference>
<evidence type="ECO:0000256" key="1">
    <source>
        <dbReference type="ARBA" id="ARBA00022801"/>
    </source>
</evidence>
<keyword evidence="1 2" id="KW-0378">Hydrolase</keyword>
<gene>
    <name evidence="4" type="ORF">FG382_10155</name>
</gene>
<dbReference type="PANTHER" id="PTHR43546">
    <property type="entry name" value="UPF0173 METAL-DEPENDENT HYDROLASE MJ1163-RELATED"/>
    <property type="match status" value="1"/>
</dbReference>
<dbReference type="Gene3D" id="3.60.15.10">
    <property type="entry name" value="Ribonuclease Z/Hydroxyacylglutathione hydrolase-like"/>
    <property type="match status" value="1"/>
</dbReference>
<feature type="domain" description="Metallo-beta-lactamase" evidence="3">
    <location>
        <begin position="7"/>
        <end position="192"/>
    </location>
</feature>
<dbReference type="OrthoDB" id="9789133at2"/>
<dbReference type="HAMAP" id="MF_00457">
    <property type="entry name" value="UPF0173"/>
    <property type="match status" value="1"/>
</dbReference>
<dbReference type="PANTHER" id="PTHR43546:SF3">
    <property type="entry name" value="UPF0173 METAL-DEPENDENT HYDROLASE MJ1163"/>
    <property type="match status" value="1"/>
</dbReference>
<evidence type="ECO:0000313" key="5">
    <source>
        <dbReference type="Proteomes" id="UP000317316"/>
    </source>
</evidence>
<dbReference type="SMART" id="SM00849">
    <property type="entry name" value="Lactamase_B"/>
    <property type="match status" value="1"/>
</dbReference>
<dbReference type="AlphaFoldDB" id="A0A544T928"/>
<dbReference type="InterPro" id="IPR050114">
    <property type="entry name" value="UPF0173_UPF0282_UlaG_hydrolase"/>
</dbReference>
<dbReference type="NCBIfam" id="NF001911">
    <property type="entry name" value="PRK00685.1"/>
    <property type="match status" value="1"/>
</dbReference>
<organism evidence="4 5">
    <name type="scientific">Psychrobacillus lasiicapitis</name>
    <dbReference type="NCBI Taxonomy" id="1636719"/>
    <lineage>
        <taxon>Bacteria</taxon>
        <taxon>Bacillati</taxon>
        <taxon>Bacillota</taxon>
        <taxon>Bacilli</taxon>
        <taxon>Bacillales</taxon>
        <taxon>Bacillaceae</taxon>
        <taxon>Psychrobacillus</taxon>
    </lineage>
</organism>